<dbReference type="Gene3D" id="2.60.120.10">
    <property type="entry name" value="Jelly Rolls"/>
    <property type="match status" value="1"/>
</dbReference>
<dbReference type="SUPFAM" id="SSF47413">
    <property type="entry name" value="lambda repressor-like DNA-binding domains"/>
    <property type="match status" value="1"/>
</dbReference>
<dbReference type="PROSITE" id="PS50943">
    <property type="entry name" value="HTH_CROC1"/>
    <property type="match status" value="1"/>
</dbReference>
<dbReference type="OrthoDB" id="5584941at2"/>
<dbReference type="InterPro" id="IPR014710">
    <property type="entry name" value="RmlC-like_jellyroll"/>
</dbReference>
<dbReference type="PANTHER" id="PTHR46797">
    <property type="entry name" value="HTH-TYPE TRANSCRIPTIONAL REGULATOR"/>
    <property type="match status" value="1"/>
</dbReference>
<sequence>MMHYMDDDAARLAAAIGARVRQERQTRGWTLDQLATAASVSRRMVVSVEQGAVNPSVGTLLRLADALGVGLPALVAAPERAPVRVIRAGDGATLWTGDAGGRGVLVAGTTPPDVVELWDWTMAPGERHASEAHTPDTRELIHVLDGTLTVEVDGESFELNSGDAVSFPGDVDHAYANPHAGPCRFTLAVFEPGVGATPTRTEPSHD</sequence>
<name>A0A2G5PEW6_9MYCO</name>
<organism evidence="3 4">
    <name type="scientific">Mycolicibacterium brumae</name>
    <dbReference type="NCBI Taxonomy" id="85968"/>
    <lineage>
        <taxon>Bacteria</taxon>
        <taxon>Bacillati</taxon>
        <taxon>Actinomycetota</taxon>
        <taxon>Actinomycetes</taxon>
        <taxon>Mycobacteriales</taxon>
        <taxon>Mycobacteriaceae</taxon>
        <taxon>Mycolicibacterium</taxon>
    </lineage>
</organism>
<dbReference type="InterPro" id="IPR001387">
    <property type="entry name" value="Cro/C1-type_HTH"/>
</dbReference>
<dbReference type="GO" id="GO:0003700">
    <property type="term" value="F:DNA-binding transcription factor activity"/>
    <property type="evidence" value="ECO:0007669"/>
    <property type="project" value="TreeGrafter"/>
</dbReference>
<protein>
    <submittedName>
        <fullName evidence="3">XRE family transcriptional regulator</fullName>
    </submittedName>
</protein>
<accession>A0A2G5PEW6</accession>
<dbReference type="CDD" id="cd02209">
    <property type="entry name" value="cupin_XRE_C"/>
    <property type="match status" value="1"/>
</dbReference>
<keyword evidence="1" id="KW-0238">DNA-binding</keyword>
<dbReference type="Pfam" id="PF07883">
    <property type="entry name" value="Cupin_2"/>
    <property type="match status" value="1"/>
</dbReference>
<dbReference type="STRING" id="85968.GCA_900073015_03226"/>
<dbReference type="GO" id="GO:0005829">
    <property type="term" value="C:cytosol"/>
    <property type="evidence" value="ECO:0007669"/>
    <property type="project" value="TreeGrafter"/>
</dbReference>
<evidence type="ECO:0000256" key="1">
    <source>
        <dbReference type="ARBA" id="ARBA00023125"/>
    </source>
</evidence>
<dbReference type="InterPro" id="IPR011051">
    <property type="entry name" value="RmlC_Cupin_sf"/>
</dbReference>
<dbReference type="EMBL" id="PDCN02000004">
    <property type="protein sequence ID" value="PIB76573.1"/>
    <property type="molecule type" value="Genomic_DNA"/>
</dbReference>
<feature type="domain" description="HTH cro/C1-type" evidence="2">
    <location>
        <begin position="20"/>
        <end position="74"/>
    </location>
</feature>
<dbReference type="InterPro" id="IPR013096">
    <property type="entry name" value="Cupin_2"/>
</dbReference>
<proteinExistence type="predicted"/>
<dbReference type="CDD" id="cd00093">
    <property type="entry name" value="HTH_XRE"/>
    <property type="match status" value="1"/>
</dbReference>
<evidence type="ECO:0000259" key="2">
    <source>
        <dbReference type="PROSITE" id="PS50943"/>
    </source>
</evidence>
<dbReference type="SMART" id="SM00530">
    <property type="entry name" value="HTH_XRE"/>
    <property type="match status" value="1"/>
</dbReference>
<evidence type="ECO:0000313" key="4">
    <source>
        <dbReference type="Proteomes" id="UP000230551"/>
    </source>
</evidence>
<dbReference type="SUPFAM" id="SSF51182">
    <property type="entry name" value="RmlC-like cupins"/>
    <property type="match status" value="1"/>
</dbReference>
<dbReference type="InterPro" id="IPR050807">
    <property type="entry name" value="TransReg_Diox_bact_type"/>
</dbReference>
<keyword evidence="4" id="KW-1185">Reference proteome</keyword>
<dbReference type="Pfam" id="PF13560">
    <property type="entry name" value="HTH_31"/>
    <property type="match status" value="1"/>
</dbReference>
<comment type="caution">
    <text evidence="3">The sequence shown here is derived from an EMBL/GenBank/DDBJ whole genome shotgun (WGS) entry which is preliminary data.</text>
</comment>
<dbReference type="Gene3D" id="1.10.260.40">
    <property type="entry name" value="lambda repressor-like DNA-binding domains"/>
    <property type="match status" value="1"/>
</dbReference>
<gene>
    <name evidence="3" type="ORF">CQY22_005540</name>
</gene>
<evidence type="ECO:0000313" key="3">
    <source>
        <dbReference type="EMBL" id="PIB76573.1"/>
    </source>
</evidence>
<dbReference type="Proteomes" id="UP000230551">
    <property type="component" value="Unassembled WGS sequence"/>
</dbReference>
<dbReference type="PANTHER" id="PTHR46797:SF1">
    <property type="entry name" value="METHYLPHOSPHONATE SYNTHASE"/>
    <property type="match status" value="1"/>
</dbReference>
<dbReference type="GO" id="GO:0003677">
    <property type="term" value="F:DNA binding"/>
    <property type="evidence" value="ECO:0007669"/>
    <property type="project" value="UniProtKB-KW"/>
</dbReference>
<dbReference type="InterPro" id="IPR010982">
    <property type="entry name" value="Lambda_DNA-bd_dom_sf"/>
</dbReference>
<dbReference type="AlphaFoldDB" id="A0A2G5PEW6"/>
<reference evidence="3 4" key="1">
    <citation type="journal article" date="2017" name="Infect. Genet. Evol.">
        <title>The new phylogeny of the genus Mycobacterium: The old and the news.</title>
        <authorList>
            <person name="Tortoli E."/>
            <person name="Fedrizzi T."/>
            <person name="Meehan C.J."/>
            <person name="Trovato A."/>
            <person name="Grottola A."/>
            <person name="Giacobazzi E."/>
            <person name="Serpini G.F."/>
            <person name="Tagliazucchi S."/>
            <person name="Fabio A."/>
            <person name="Bettua C."/>
            <person name="Bertorelli R."/>
            <person name="Frascaro F."/>
            <person name="De Sanctis V."/>
            <person name="Pecorari M."/>
            <person name="Jousson O."/>
            <person name="Segata N."/>
            <person name="Cirillo D.M."/>
        </authorList>
    </citation>
    <scope>NUCLEOTIDE SEQUENCE [LARGE SCALE GENOMIC DNA]</scope>
    <source>
        <strain evidence="3 4">CIP1034565</strain>
    </source>
</reference>